<accession>A0A067GU49</accession>
<sequence>MINTEKFLVIFARSDYYITNIKHLSFPSTRDKQYTTNTVKKKIDLNKPFKSFNYKQRSNSYAFGERKN</sequence>
<keyword evidence="2" id="KW-1185">Reference proteome</keyword>
<evidence type="ECO:0000313" key="1">
    <source>
        <dbReference type="EMBL" id="KDO82175.1"/>
    </source>
</evidence>
<gene>
    <name evidence="1" type="ORF">CISIN_1g046739mg</name>
</gene>
<evidence type="ECO:0000313" key="2">
    <source>
        <dbReference type="Proteomes" id="UP000027120"/>
    </source>
</evidence>
<dbReference type="Proteomes" id="UP000027120">
    <property type="component" value="Unassembled WGS sequence"/>
</dbReference>
<dbReference type="EMBL" id="KK784875">
    <property type="protein sequence ID" value="KDO82175.1"/>
    <property type="molecule type" value="Genomic_DNA"/>
</dbReference>
<protein>
    <submittedName>
        <fullName evidence="1">Uncharacterized protein</fullName>
    </submittedName>
</protein>
<dbReference type="AlphaFoldDB" id="A0A067GU49"/>
<reference evidence="1 2" key="1">
    <citation type="submission" date="2014-04" db="EMBL/GenBank/DDBJ databases">
        <authorList>
            <consortium name="International Citrus Genome Consortium"/>
            <person name="Gmitter F."/>
            <person name="Chen C."/>
            <person name="Farmerie W."/>
            <person name="Harkins T."/>
            <person name="Desany B."/>
            <person name="Mohiuddin M."/>
            <person name="Kodira C."/>
            <person name="Borodovsky M."/>
            <person name="Lomsadze A."/>
            <person name="Burns P."/>
            <person name="Jenkins J."/>
            <person name="Prochnik S."/>
            <person name="Shu S."/>
            <person name="Chapman J."/>
            <person name="Pitluck S."/>
            <person name="Schmutz J."/>
            <person name="Rokhsar D."/>
        </authorList>
    </citation>
    <scope>NUCLEOTIDE SEQUENCE</scope>
</reference>
<proteinExistence type="predicted"/>
<name>A0A067GU49_CITSI</name>
<organism evidence="1 2">
    <name type="scientific">Citrus sinensis</name>
    <name type="common">Sweet orange</name>
    <name type="synonym">Citrus aurantium var. sinensis</name>
    <dbReference type="NCBI Taxonomy" id="2711"/>
    <lineage>
        <taxon>Eukaryota</taxon>
        <taxon>Viridiplantae</taxon>
        <taxon>Streptophyta</taxon>
        <taxon>Embryophyta</taxon>
        <taxon>Tracheophyta</taxon>
        <taxon>Spermatophyta</taxon>
        <taxon>Magnoliopsida</taxon>
        <taxon>eudicotyledons</taxon>
        <taxon>Gunneridae</taxon>
        <taxon>Pentapetalae</taxon>
        <taxon>rosids</taxon>
        <taxon>malvids</taxon>
        <taxon>Sapindales</taxon>
        <taxon>Rutaceae</taxon>
        <taxon>Aurantioideae</taxon>
        <taxon>Citrus</taxon>
    </lineage>
</organism>